<dbReference type="InterPro" id="IPR002347">
    <property type="entry name" value="SDR_fam"/>
</dbReference>
<dbReference type="GeneID" id="28738581"/>
<comment type="similarity">
    <text evidence="1">Belongs to the short-chain dehydrogenases/reductases (SDR) family.</text>
</comment>
<comment type="caution">
    <text evidence="4">The sequence shown here is derived from an EMBL/GenBank/DDBJ whole genome shotgun (WGS) entry which is preliminary data.</text>
</comment>
<reference evidence="4 5" key="1">
    <citation type="submission" date="2015-06" db="EMBL/GenBank/DDBJ databases">
        <title>Draft genome of the ant-associated black yeast Phialophora attae CBS 131958.</title>
        <authorList>
            <person name="Moreno L.F."/>
            <person name="Stielow B.J."/>
            <person name="de Hoog S."/>
            <person name="Vicente V.A."/>
            <person name="Weiss V.A."/>
            <person name="de Vries M."/>
            <person name="Cruz L.M."/>
            <person name="Souza E.M."/>
        </authorList>
    </citation>
    <scope>NUCLEOTIDE SEQUENCE [LARGE SCALE GENOMIC DNA]</scope>
    <source>
        <strain evidence="4 5">CBS 131958</strain>
    </source>
</reference>
<dbReference type="PROSITE" id="PS00061">
    <property type="entry name" value="ADH_SHORT"/>
    <property type="match status" value="1"/>
</dbReference>
<dbReference type="GO" id="GO:0050664">
    <property type="term" value="F:oxidoreductase activity, acting on NAD(P)H, oxygen as acceptor"/>
    <property type="evidence" value="ECO:0007669"/>
    <property type="project" value="TreeGrafter"/>
</dbReference>
<dbReference type="PANTHER" id="PTHR43008:SF14">
    <property type="entry name" value="DEHYDROGENASE ARBD, PUTATIVE-RELATED"/>
    <property type="match status" value="1"/>
</dbReference>
<evidence type="ECO:0000313" key="4">
    <source>
        <dbReference type="EMBL" id="KPI43744.1"/>
    </source>
</evidence>
<dbReference type="InterPro" id="IPR036291">
    <property type="entry name" value="NAD(P)-bd_dom_sf"/>
</dbReference>
<gene>
    <name evidence="4" type="ORF">AB675_6410</name>
</gene>
<dbReference type="SUPFAM" id="SSF51735">
    <property type="entry name" value="NAD(P)-binding Rossmann-fold domains"/>
    <property type="match status" value="1"/>
</dbReference>
<sequence length="241" mass="25748">MAASAQAPKTLPIFSLEGKTACVDLDLDAGRTAAEEISAEVSLPEGSIRPYACNVTNEDQVEKTVSQVVQDFGQVDVLVTCAGTCIARPTAETDLALWRKVLDVNLDGTYLFARSVGKHLLERGAGGSMVFIASVAGTQVPTPQTQASYNASKAALKLLAASLGKEWASNGIRVNCLSPGYMDTKLLADTATTVPVSDAKDQWLKQIPMGWLYSQILPRVQALTDQPQVVLRVPMSLAPLW</sequence>
<accession>A0A0N1P2E6</accession>
<dbReference type="Proteomes" id="UP000038010">
    <property type="component" value="Unassembled WGS sequence"/>
</dbReference>
<dbReference type="AlphaFoldDB" id="A0A0N1P2E6"/>
<evidence type="ECO:0000313" key="5">
    <source>
        <dbReference type="Proteomes" id="UP000038010"/>
    </source>
</evidence>
<evidence type="ECO:0000256" key="2">
    <source>
        <dbReference type="ARBA" id="ARBA00022857"/>
    </source>
</evidence>
<dbReference type="PANTHER" id="PTHR43008">
    <property type="entry name" value="BENZIL REDUCTASE"/>
    <property type="match status" value="1"/>
</dbReference>
<evidence type="ECO:0000256" key="1">
    <source>
        <dbReference type="ARBA" id="ARBA00006484"/>
    </source>
</evidence>
<proteinExistence type="inferred from homology"/>
<keyword evidence="2" id="KW-0521">NADP</keyword>
<keyword evidence="5" id="KW-1185">Reference proteome</keyword>
<dbReference type="InterPro" id="IPR020904">
    <property type="entry name" value="Sc_DH/Rdtase_CS"/>
</dbReference>
<evidence type="ECO:0000256" key="3">
    <source>
        <dbReference type="ARBA" id="ARBA00023002"/>
    </source>
</evidence>
<dbReference type="EMBL" id="LFJN01000004">
    <property type="protein sequence ID" value="KPI43744.1"/>
    <property type="molecule type" value="Genomic_DNA"/>
</dbReference>
<keyword evidence="3" id="KW-0560">Oxidoreductase</keyword>
<dbReference type="STRING" id="1664694.A0A0N1P2E6"/>
<dbReference type="VEuPathDB" id="FungiDB:AB675_6410"/>
<dbReference type="Pfam" id="PF13561">
    <property type="entry name" value="adh_short_C2"/>
    <property type="match status" value="1"/>
</dbReference>
<protein>
    <submittedName>
        <fullName evidence="4">Putative NADP-dependent mannitol dehydrogenase</fullName>
    </submittedName>
</protein>
<organism evidence="4 5">
    <name type="scientific">Cyphellophora attinorum</name>
    <dbReference type="NCBI Taxonomy" id="1664694"/>
    <lineage>
        <taxon>Eukaryota</taxon>
        <taxon>Fungi</taxon>
        <taxon>Dikarya</taxon>
        <taxon>Ascomycota</taxon>
        <taxon>Pezizomycotina</taxon>
        <taxon>Eurotiomycetes</taxon>
        <taxon>Chaetothyriomycetidae</taxon>
        <taxon>Chaetothyriales</taxon>
        <taxon>Cyphellophoraceae</taxon>
        <taxon>Cyphellophora</taxon>
    </lineage>
</organism>
<dbReference type="PRINTS" id="PR00080">
    <property type="entry name" value="SDRFAMILY"/>
</dbReference>
<dbReference type="RefSeq" id="XP_018003707.1">
    <property type="nucleotide sequence ID" value="XM_018146701.1"/>
</dbReference>
<dbReference type="OrthoDB" id="1888931at2759"/>
<dbReference type="PRINTS" id="PR00081">
    <property type="entry name" value="GDHRDH"/>
</dbReference>
<dbReference type="GO" id="GO:0016616">
    <property type="term" value="F:oxidoreductase activity, acting on the CH-OH group of donors, NAD or NADP as acceptor"/>
    <property type="evidence" value="ECO:0007669"/>
    <property type="project" value="UniProtKB-ARBA"/>
</dbReference>
<name>A0A0N1P2E6_9EURO</name>
<dbReference type="Gene3D" id="3.40.50.720">
    <property type="entry name" value="NAD(P)-binding Rossmann-like Domain"/>
    <property type="match status" value="1"/>
</dbReference>